<gene>
    <name evidence="12" type="primary">Znf790</name>
    <name evidence="12" type="ORF">PIACAY_R09808</name>
</gene>
<dbReference type="PROSITE" id="PS50157">
    <property type="entry name" value="ZINC_FINGER_C2H2_2"/>
    <property type="match status" value="1"/>
</dbReference>
<feature type="compositionally biased region" description="Basic and acidic residues" evidence="10">
    <location>
        <begin position="33"/>
        <end position="48"/>
    </location>
</feature>
<protein>
    <submittedName>
        <fullName evidence="12">ZN790 protein</fullName>
    </submittedName>
</protein>
<feature type="domain" description="C2H2-type" evidence="11">
    <location>
        <begin position="20"/>
        <end position="47"/>
    </location>
</feature>
<keyword evidence="13" id="KW-1185">Reference proteome</keyword>
<keyword evidence="6" id="KW-0862">Zinc</keyword>
<evidence type="ECO:0000256" key="4">
    <source>
        <dbReference type="ARBA" id="ARBA00022737"/>
    </source>
</evidence>
<comment type="subcellular location">
    <subcellularLocation>
        <location evidence="1">Nucleus</location>
    </subcellularLocation>
</comment>
<dbReference type="SUPFAM" id="SSF57667">
    <property type="entry name" value="beta-beta-alpha zinc fingers"/>
    <property type="match status" value="1"/>
</dbReference>
<proteinExistence type="inferred from homology"/>
<comment type="similarity">
    <text evidence="2">Belongs to the krueppel C2H2-type zinc-finger protein family.</text>
</comment>
<keyword evidence="8" id="KW-0539">Nucleus</keyword>
<feature type="non-terminal residue" evidence="12">
    <location>
        <position position="55"/>
    </location>
</feature>
<organism evidence="12 13">
    <name type="scientific">Piaya cayana</name>
    <name type="common">Common squirrel cuckoo</name>
    <dbReference type="NCBI Taxonomy" id="33601"/>
    <lineage>
        <taxon>Eukaryota</taxon>
        <taxon>Metazoa</taxon>
        <taxon>Chordata</taxon>
        <taxon>Craniata</taxon>
        <taxon>Vertebrata</taxon>
        <taxon>Euteleostomi</taxon>
        <taxon>Archelosauria</taxon>
        <taxon>Archosauria</taxon>
        <taxon>Dinosauria</taxon>
        <taxon>Saurischia</taxon>
        <taxon>Theropoda</taxon>
        <taxon>Coelurosauria</taxon>
        <taxon>Aves</taxon>
        <taxon>Neognathae</taxon>
        <taxon>Neoaves</taxon>
        <taxon>Otidimorphae</taxon>
        <taxon>Cuculiformes</taxon>
        <taxon>Coccyzidae</taxon>
        <taxon>Piaya</taxon>
    </lineage>
</organism>
<evidence type="ECO:0000256" key="9">
    <source>
        <dbReference type="PROSITE-ProRule" id="PRU00042"/>
    </source>
</evidence>
<dbReference type="Gene3D" id="3.30.160.60">
    <property type="entry name" value="Classic Zinc Finger"/>
    <property type="match status" value="1"/>
</dbReference>
<dbReference type="PANTHER" id="PTHR23226:SF416">
    <property type="entry name" value="FI01424P"/>
    <property type="match status" value="1"/>
</dbReference>
<evidence type="ECO:0000256" key="2">
    <source>
        <dbReference type="ARBA" id="ARBA00006991"/>
    </source>
</evidence>
<dbReference type="OrthoDB" id="9218323at2759"/>
<feature type="non-terminal residue" evidence="12">
    <location>
        <position position="1"/>
    </location>
</feature>
<dbReference type="Proteomes" id="UP000653271">
    <property type="component" value="Unassembled WGS sequence"/>
</dbReference>
<dbReference type="AlphaFoldDB" id="A0A850WMK9"/>
<dbReference type="GO" id="GO:0005634">
    <property type="term" value="C:nucleus"/>
    <property type="evidence" value="ECO:0007669"/>
    <property type="project" value="UniProtKB-SubCell"/>
</dbReference>
<comment type="caution">
    <text evidence="12">The sequence shown here is derived from an EMBL/GenBank/DDBJ whole genome shotgun (WGS) entry which is preliminary data.</text>
</comment>
<keyword evidence="7" id="KW-0238">DNA-binding</keyword>
<dbReference type="InterPro" id="IPR036236">
    <property type="entry name" value="Znf_C2H2_sf"/>
</dbReference>
<dbReference type="SMART" id="SM00355">
    <property type="entry name" value="ZnF_C2H2"/>
    <property type="match status" value="1"/>
</dbReference>
<dbReference type="FunFam" id="3.30.160.60:FF:000088">
    <property type="entry name" value="Zinc finger and SCAN domain containing 2"/>
    <property type="match status" value="1"/>
</dbReference>
<accession>A0A850WMK9</accession>
<evidence type="ECO:0000313" key="12">
    <source>
        <dbReference type="EMBL" id="NWH71570.1"/>
    </source>
</evidence>
<keyword evidence="3" id="KW-0479">Metal-binding</keyword>
<evidence type="ECO:0000256" key="5">
    <source>
        <dbReference type="ARBA" id="ARBA00022771"/>
    </source>
</evidence>
<keyword evidence="5 9" id="KW-0863">Zinc-finger</keyword>
<dbReference type="GO" id="GO:0000981">
    <property type="term" value="F:DNA-binding transcription factor activity, RNA polymerase II-specific"/>
    <property type="evidence" value="ECO:0007669"/>
    <property type="project" value="TreeGrafter"/>
</dbReference>
<dbReference type="InterPro" id="IPR013087">
    <property type="entry name" value="Znf_C2H2_type"/>
</dbReference>
<evidence type="ECO:0000256" key="8">
    <source>
        <dbReference type="ARBA" id="ARBA00023242"/>
    </source>
</evidence>
<dbReference type="PROSITE" id="PS00028">
    <property type="entry name" value="ZINC_FINGER_C2H2_1"/>
    <property type="match status" value="1"/>
</dbReference>
<evidence type="ECO:0000256" key="6">
    <source>
        <dbReference type="ARBA" id="ARBA00022833"/>
    </source>
</evidence>
<dbReference type="EMBL" id="WAAB01004617">
    <property type="protein sequence ID" value="NWH71570.1"/>
    <property type="molecule type" value="Genomic_DNA"/>
</dbReference>
<evidence type="ECO:0000256" key="7">
    <source>
        <dbReference type="ARBA" id="ARBA00023125"/>
    </source>
</evidence>
<evidence type="ECO:0000256" key="10">
    <source>
        <dbReference type="SAM" id="MobiDB-lite"/>
    </source>
</evidence>
<name>A0A850WMK9_PIACA</name>
<evidence type="ECO:0000256" key="3">
    <source>
        <dbReference type="ARBA" id="ARBA00022723"/>
    </source>
</evidence>
<reference evidence="12" key="1">
    <citation type="submission" date="2019-09" db="EMBL/GenBank/DDBJ databases">
        <title>Bird 10,000 Genomes (B10K) Project - Family phase.</title>
        <authorList>
            <person name="Zhang G."/>
        </authorList>
    </citation>
    <scope>NUCLEOTIDE SEQUENCE</scope>
    <source>
        <strain evidence="12">B10K-DU-008-47</strain>
        <tissue evidence="12">Mixed tissue sample</tissue>
    </source>
</reference>
<evidence type="ECO:0000259" key="11">
    <source>
        <dbReference type="PROSITE" id="PS50157"/>
    </source>
</evidence>
<evidence type="ECO:0000313" key="13">
    <source>
        <dbReference type="Proteomes" id="UP000653271"/>
    </source>
</evidence>
<evidence type="ECO:0000256" key="1">
    <source>
        <dbReference type="ARBA" id="ARBA00004123"/>
    </source>
</evidence>
<dbReference type="GO" id="GO:0000978">
    <property type="term" value="F:RNA polymerase II cis-regulatory region sequence-specific DNA binding"/>
    <property type="evidence" value="ECO:0007669"/>
    <property type="project" value="TreeGrafter"/>
</dbReference>
<sequence length="55" mass="6473">RFSRRPEPLVRRLRGAEKPYECPECGKSFTRSSNRDAHQRLHRGDRGHRCGHCGR</sequence>
<dbReference type="Pfam" id="PF00096">
    <property type="entry name" value="zf-C2H2"/>
    <property type="match status" value="1"/>
</dbReference>
<dbReference type="GO" id="GO:0008270">
    <property type="term" value="F:zinc ion binding"/>
    <property type="evidence" value="ECO:0007669"/>
    <property type="project" value="UniProtKB-KW"/>
</dbReference>
<feature type="region of interest" description="Disordered" evidence="10">
    <location>
        <begin position="31"/>
        <end position="55"/>
    </location>
</feature>
<keyword evidence="4" id="KW-0677">Repeat</keyword>
<dbReference type="PANTHER" id="PTHR23226">
    <property type="entry name" value="ZINC FINGER AND SCAN DOMAIN-CONTAINING"/>
    <property type="match status" value="1"/>
</dbReference>